<keyword evidence="3" id="KW-1185">Reference proteome</keyword>
<evidence type="ECO:0000313" key="2">
    <source>
        <dbReference type="EMBL" id="KIJ42362.1"/>
    </source>
</evidence>
<dbReference type="Proteomes" id="UP000054279">
    <property type="component" value="Unassembled WGS sequence"/>
</dbReference>
<dbReference type="AlphaFoldDB" id="A0A0C9VKY4"/>
<feature type="region of interest" description="Disordered" evidence="1">
    <location>
        <begin position="87"/>
        <end position="114"/>
    </location>
</feature>
<sequence length="201" mass="22539">MSTATTSSKSTTATAILYKKLKDVPHLPLAVPKFTARRDPMKNNEWEGYEQAECNALIKGYWWWYDKEHDELEDHYLALVRKEAEVDSKRKSEEEKKKKSKPVAPVASGSGKNKGKGKVVIEVVDSESKANTEFHKTCVGCEWSKVKCVFTHAANSKKVACDRCIHCKTNCTYQSPQDLAVQGMLKKISKSLVNLDVKAGN</sequence>
<accession>A0A0C9VKY4</accession>
<reference evidence="2 3" key="1">
    <citation type="submission" date="2014-06" db="EMBL/GenBank/DDBJ databases">
        <title>Evolutionary Origins and Diversification of the Mycorrhizal Mutualists.</title>
        <authorList>
            <consortium name="DOE Joint Genome Institute"/>
            <consortium name="Mycorrhizal Genomics Consortium"/>
            <person name="Kohler A."/>
            <person name="Kuo A."/>
            <person name="Nagy L.G."/>
            <person name="Floudas D."/>
            <person name="Copeland A."/>
            <person name="Barry K.W."/>
            <person name="Cichocki N."/>
            <person name="Veneault-Fourrey C."/>
            <person name="LaButti K."/>
            <person name="Lindquist E.A."/>
            <person name="Lipzen A."/>
            <person name="Lundell T."/>
            <person name="Morin E."/>
            <person name="Murat C."/>
            <person name="Riley R."/>
            <person name="Ohm R."/>
            <person name="Sun H."/>
            <person name="Tunlid A."/>
            <person name="Henrissat B."/>
            <person name="Grigoriev I.V."/>
            <person name="Hibbett D.S."/>
            <person name="Martin F."/>
        </authorList>
    </citation>
    <scope>NUCLEOTIDE SEQUENCE [LARGE SCALE GENOMIC DNA]</scope>
    <source>
        <strain evidence="2 3">SS14</strain>
    </source>
</reference>
<dbReference type="EMBL" id="KN837130">
    <property type="protein sequence ID" value="KIJ42362.1"/>
    <property type="molecule type" value="Genomic_DNA"/>
</dbReference>
<evidence type="ECO:0000256" key="1">
    <source>
        <dbReference type="SAM" id="MobiDB-lite"/>
    </source>
</evidence>
<organism evidence="2 3">
    <name type="scientific">Sphaerobolus stellatus (strain SS14)</name>
    <dbReference type="NCBI Taxonomy" id="990650"/>
    <lineage>
        <taxon>Eukaryota</taxon>
        <taxon>Fungi</taxon>
        <taxon>Dikarya</taxon>
        <taxon>Basidiomycota</taxon>
        <taxon>Agaricomycotina</taxon>
        <taxon>Agaricomycetes</taxon>
        <taxon>Phallomycetidae</taxon>
        <taxon>Geastrales</taxon>
        <taxon>Sphaerobolaceae</taxon>
        <taxon>Sphaerobolus</taxon>
    </lineage>
</organism>
<proteinExistence type="predicted"/>
<feature type="compositionally biased region" description="Basic and acidic residues" evidence="1">
    <location>
        <begin position="87"/>
        <end position="97"/>
    </location>
</feature>
<dbReference type="HOGENOM" id="CLU_061024_1_0_1"/>
<evidence type="ECO:0000313" key="3">
    <source>
        <dbReference type="Proteomes" id="UP000054279"/>
    </source>
</evidence>
<gene>
    <name evidence="2" type="ORF">M422DRAFT_254437</name>
</gene>
<name>A0A0C9VKY4_SPHS4</name>
<protein>
    <submittedName>
        <fullName evidence="2">Uncharacterized protein</fullName>
    </submittedName>
</protein>